<name>A0A1I4WRU8_9ACTN</name>
<dbReference type="InParanoid" id="A0A1I4WRU8"/>
<keyword evidence="1" id="KW-1133">Transmembrane helix</keyword>
<dbReference type="Proteomes" id="UP000183413">
    <property type="component" value="Unassembled WGS sequence"/>
</dbReference>
<sequence>MPAEDDPPPPAPEEANTWSEFIARLRALYEWCGRPKYRALCARSPGLSPAAVSNLIGKNPLTRPPETATARFVEACLRYRGQDAPESEVERWISHWGVVDRGSVPDEVPPGPGVRWWRWYAGGLVGVLVVGVGVFLLAGGDGSGSCQRVSGNVKDTRMKRTWGDLFQCPNRPRVGVYEKAAFGSEIAVLETDPSWFICWTRGQRHSGGNDIWYYTQGDHSTRMPELDAWGYVPASDLRVGRAPDPAITRRC</sequence>
<dbReference type="EMBL" id="FOVH01000001">
    <property type="protein sequence ID" value="SFN15830.1"/>
    <property type="molecule type" value="Genomic_DNA"/>
</dbReference>
<dbReference type="AlphaFoldDB" id="A0A1I4WRU8"/>
<dbReference type="RefSeq" id="WP_075019762.1">
    <property type="nucleotide sequence ID" value="NZ_CP083237.1"/>
</dbReference>
<dbReference type="eggNOG" id="ENOG502ZJHZ">
    <property type="taxonomic scope" value="Bacteria"/>
</dbReference>
<reference evidence="2 3" key="1">
    <citation type="submission" date="2016-10" db="EMBL/GenBank/DDBJ databases">
        <authorList>
            <person name="de Groot N.N."/>
        </authorList>
    </citation>
    <scope>NUCLEOTIDE SEQUENCE [LARGE SCALE GENOMIC DNA]</scope>
    <source>
        <strain evidence="2 3">DSM 43067</strain>
    </source>
</reference>
<keyword evidence="3" id="KW-1185">Reference proteome</keyword>
<protein>
    <recommendedName>
        <fullName evidence="4">Helix-turn-helix domain-containing protein</fullName>
    </recommendedName>
</protein>
<proteinExistence type="predicted"/>
<evidence type="ECO:0008006" key="4">
    <source>
        <dbReference type="Google" id="ProtNLM"/>
    </source>
</evidence>
<keyword evidence="1" id="KW-0812">Transmembrane</keyword>
<evidence type="ECO:0000313" key="3">
    <source>
        <dbReference type="Proteomes" id="UP000183413"/>
    </source>
</evidence>
<feature type="transmembrane region" description="Helical" evidence="1">
    <location>
        <begin position="119"/>
        <end position="138"/>
    </location>
</feature>
<dbReference type="OrthoDB" id="3479263at2"/>
<evidence type="ECO:0000256" key="1">
    <source>
        <dbReference type="SAM" id="Phobius"/>
    </source>
</evidence>
<evidence type="ECO:0000313" key="2">
    <source>
        <dbReference type="EMBL" id="SFN15830.1"/>
    </source>
</evidence>
<gene>
    <name evidence="2" type="ORF">SAMN04489713_101459</name>
</gene>
<organism evidence="2 3">
    <name type="scientific">Actinomadura madurae</name>
    <dbReference type="NCBI Taxonomy" id="1993"/>
    <lineage>
        <taxon>Bacteria</taxon>
        <taxon>Bacillati</taxon>
        <taxon>Actinomycetota</taxon>
        <taxon>Actinomycetes</taxon>
        <taxon>Streptosporangiales</taxon>
        <taxon>Thermomonosporaceae</taxon>
        <taxon>Actinomadura</taxon>
    </lineage>
</organism>
<accession>A0A1I4WRU8</accession>
<dbReference type="GeneID" id="99656306"/>
<keyword evidence="1" id="KW-0472">Membrane</keyword>